<feature type="chain" id="PRO_5003037707" description="Deoxyribonuclease" evidence="8">
    <location>
        <begin position="28"/>
        <end position="314"/>
    </location>
</feature>
<dbReference type="Pfam" id="PF03372">
    <property type="entry name" value="Exo_endo_phos"/>
    <property type="match status" value="1"/>
</dbReference>
<feature type="active site" evidence="6">
    <location>
        <position position="125"/>
    </location>
</feature>
<sequence>MISTSRTFLLTTSLLLILSLLSYPVLTLNLSIINKSTAKQSSTDLTYCSFNVQVFGQKKMQNNQVVDVLLKILSQCDLTLIMEIRDASGEAIKELLQLLNESKNSAGRKFQISLSLRLGRTSSKEQYGYIYDSDKVHINSTYQYPEDFDQFERPPYSVLVLPSNSTRSISLPNVASKNALFVSGIHTSPKAAVQEIDALYDVYEYYYRKNRIINSNIPWLLSGDFNAGCSYVKESDWKGIRLRTDSTFKWLIKDDQGTMVKTKCPYDRFVIAGSIDYEKVQVVNFKEEYGLTQALAEAVSDHFPIRMTIKNWLK</sequence>
<keyword evidence="11" id="KW-1185">Reference proteome</keyword>
<evidence type="ECO:0000256" key="1">
    <source>
        <dbReference type="ARBA" id="ARBA00007359"/>
    </source>
</evidence>
<dbReference type="GeneID" id="8855261"/>
<dbReference type="SMART" id="SM00476">
    <property type="entry name" value="DNaseIc"/>
    <property type="match status" value="1"/>
</dbReference>
<feature type="domain" description="Endonuclease/exonuclease/phosphatase" evidence="9">
    <location>
        <begin position="48"/>
        <end position="302"/>
    </location>
</feature>
<dbReference type="GO" id="GO:0003677">
    <property type="term" value="F:DNA binding"/>
    <property type="evidence" value="ECO:0007669"/>
    <property type="project" value="TreeGrafter"/>
</dbReference>
<dbReference type="InterPro" id="IPR005135">
    <property type="entry name" value="Endo/exonuclease/phosphatase"/>
</dbReference>
<organism evidence="11">
    <name type="scientific">Naegleria gruberi</name>
    <name type="common">Amoeba</name>
    <dbReference type="NCBI Taxonomy" id="5762"/>
    <lineage>
        <taxon>Eukaryota</taxon>
        <taxon>Discoba</taxon>
        <taxon>Heterolobosea</taxon>
        <taxon>Tetramitia</taxon>
        <taxon>Eutetramitia</taxon>
        <taxon>Vahlkampfiidae</taxon>
        <taxon>Naegleria</taxon>
    </lineage>
</organism>
<feature type="active site" evidence="6">
    <location>
        <position position="186"/>
    </location>
</feature>
<dbReference type="GO" id="GO:0005634">
    <property type="term" value="C:nucleus"/>
    <property type="evidence" value="ECO:0007669"/>
    <property type="project" value="TreeGrafter"/>
</dbReference>
<dbReference type="InParanoid" id="D2V023"/>
<dbReference type="EMBL" id="GG738847">
    <property type="protein sequence ID" value="EFC49639.1"/>
    <property type="molecule type" value="Genomic_DNA"/>
</dbReference>
<dbReference type="eggNOG" id="ENOG502QPNY">
    <property type="taxonomic scope" value="Eukaryota"/>
</dbReference>
<dbReference type="PIRSF" id="PIRSF000988">
    <property type="entry name" value="DNase_I_euk"/>
    <property type="match status" value="1"/>
</dbReference>
<protein>
    <recommendedName>
        <fullName evidence="5">Deoxyribonuclease</fullName>
    </recommendedName>
</protein>
<dbReference type="Proteomes" id="UP000006671">
    <property type="component" value="Unassembled WGS sequence"/>
</dbReference>
<dbReference type="CDD" id="cd10282">
    <property type="entry name" value="DNase1"/>
    <property type="match status" value="1"/>
</dbReference>
<evidence type="ECO:0000313" key="11">
    <source>
        <dbReference type="Proteomes" id="UP000006671"/>
    </source>
</evidence>
<comment type="similarity">
    <text evidence="1 5">Belongs to the DNase I family.</text>
</comment>
<accession>D2V023</accession>
<evidence type="ECO:0000256" key="6">
    <source>
        <dbReference type="PIRSR" id="PIRSR000988-1"/>
    </source>
</evidence>
<dbReference type="PANTHER" id="PTHR11371">
    <property type="entry name" value="DEOXYRIBONUCLEASE"/>
    <property type="match status" value="1"/>
</dbReference>
<dbReference type="SUPFAM" id="SSF56219">
    <property type="entry name" value="DNase I-like"/>
    <property type="match status" value="1"/>
</dbReference>
<keyword evidence="3 5" id="KW-0378">Hydrolase</keyword>
<evidence type="ECO:0000259" key="9">
    <source>
        <dbReference type="Pfam" id="PF03372"/>
    </source>
</evidence>
<dbReference type="AlphaFoldDB" id="D2V023"/>
<dbReference type="InterPro" id="IPR036691">
    <property type="entry name" value="Endo/exonu/phosph_ase_sf"/>
</dbReference>
<keyword evidence="4 7" id="KW-1015">Disulfide bond</keyword>
<dbReference type="GO" id="GO:0004530">
    <property type="term" value="F:deoxyribonuclease I activity"/>
    <property type="evidence" value="ECO:0007669"/>
    <property type="project" value="TreeGrafter"/>
</dbReference>
<dbReference type="InterPro" id="IPR016202">
    <property type="entry name" value="DNase_I"/>
</dbReference>
<keyword evidence="5" id="KW-0255">Endonuclease</keyword>
<dbReference type="InterPro" id="IPR033125">
    <property type="entry name" value="DNASE_I_2"/>
</dbReference>
<gene>
    <name evidence="10" type="ORF">NAEGRDRAFT_62143</name>
</gene>
<evidence type="ECO:0000256" key="2">
    <source>
        <dbReference type="ARBA" id="ARBA00022722"/>
    </source>
</evidence>
<dbReference type="OMA" id="DCSYVRE"/>
<dbReference type="PRINTS" id="PR00130">
    <property type="entry name" value="DNASEI"/>
</dbReference>
<dbReference type="RefSeq" id="XP_002682383.1">
    <property type="nucleotide sequence ID" value="XM_002682337.1"/>
</dbReference>
<keyword evidence="2 5" id="KW-0540">Nuclease</keyword>
<keyword evidence="8" id="KW-0732">Signal</keyword>
<dbReference type="GO" id="GO:0006308">
    <property type="term" value="P:DNA catabolic process"/>
    <property type="evidence" value="ECO:0007669"/>
    <property type="project" value="InterPro"/>
</dbReference>
<dbReference type="PROSITE" id="PS00918">
    <property type="entry name" value="DNASE_I_2"/>
    <property type="match status" value="1"/>
</dbReference>
<dbReference type="KEGG" id="ngr:NAEGRDRAFT_62143"/>
<evidence type="ECO:0000313" key="10">
    <source>
        <dbReference type="EMBL" id="EFC49639.1"/>
    </source>
</evidence>
<evidence type="ECO:0000256" key="8">
    <source>
        <dbReference type="SAM" id="SignalP"/>
    </source>
</evidence>
<feature type="disulfide bond" description="Essential for enzymatic activity" evidence="7">
    <location>
        <begin position="229"/>
        <end position="264"/>
    </location>
</feature>
<reference evidence="10 11" key="1">
    <citation type="journal article" date="2010" name="Cell">
        <title>The genome of Naegleria gruberi illuminates early eukaryotic versatility.</title>
        <authorList>
            <person name="Fritz-Laylin L.K."/>
            <person name="Prochnik S.E."/>
            <person name="Ginger M.L."/>
            <person name="Dacks J.B."/>
            <person name="Carpenter M.L."/>
            <person name="Field M.C."/>
            <person name="Kuo A."/>
            <person name="Paredez A."/>
            <person name="Chapman J."/>
            <person name="Pham J."/>
            <person name="Shu S."/>
            <person name="Neupane R."/>
            <person name="Cipriano M."/>
            <person name="Mancuso J."/>
            <person name="Tu H."/>
            <person name="Salamov A."/>
            <person name="Lindquist E."/>
            <person name="Shapiro H."/>
            <person name="Lucas S."/>
            <person name="Grigoriev I.V."/>
            <person name="Cande W.Z."/>
            <person name="Fulton C."/>
            <person name="Rokhsar D.S."/>
            <person name="Dawson S.C."/>
        </authorList>
    </citation>
    <scope>NUCLEOTIDE SEQUENCE [LARGE SCALE GENOMIC DNA]</scope>
    <source>
        <strain evidence="10 11">NEG-M</strain>
    </source>
</reference>
<name>D2V023_NAEGR</name>
<dbReference type="STRING" id="5762.D2V023"/>
<dbReference type="Gene3D" id="3.60.10.10">
    <property type="entry name" value="Endonuclease/exonuclease/phosphatase"/>
    <property type="match status" value="1"/>
</dbReference>
<feature type="signal peptide" evidence="8">
    <location>
        <begin position="1"/>
        <end position="27"/>
    </location>
</feature>
<evidence type="ECO:0000256" key="4">
    <source>
        <dbReference type="ARBA" id="ARBA00023157"/>
    </source>
</evidence>
<evidence type="ECO:0000256" key="5">
    <source>
        <dbReference type="PIRNR" id="PIRNR000988"/>
    </source>
</evidence>
<evidence type="ECO:0000256" key="7">
    <source>
        <dbReference type="PIRSR" id="PIRSR000988-2"/>
    </source>
</evidence>
<evidence type="ECO:0000256" key="3">
    <source>
        <dbReference type="ARBA" id="ARBA00022801"/>
    </source>
</evidence>
<proteinExistence type="inferred from homology"/>
<dbReference type="PANTHER" id="PTHR11371:SF31">
    <property type="entry name" value="EXTRACELLULAR NUCLEASE"/>
    <property type="match status" value="1"/>
</dbReference>
<dbReference type="OrthoDB" id="10061407at2759"/>
<dbReference type="VEuPathDB" id="AmoebaDB:NAEGRDRAFT_62143"/>